<evidence type="ECO:0000256" key="3">
    <source>
        <dbReference type="ARBA" id="ARBA00022448"/>
    </source>
</evidence>
<evidence type="ECO:0000256" key="2">
    <source>
        <dbReference type="ARBA" id="ARBA00006375"/>
    </source>
</evidence>
<dbReference type="Proteomes" id="UP001652621">
    <property type="component" value="Unplaced"/>
</dbReference>
<evidence type="ECO:0000256" key="14">
    <source>
        <dbReference type="SAM" id="MobiDB-lite"/>
    </source>
</evidence>
<protein>
    <submittedName>
        <fullName evidence="17">Mitoferrin</fullName>
    </submittedName>
</protein>
<dbReference type="EnsemblMetazoa" id="MDOA014045-RA">
    <property type="protein sequence ID" value="MDOA014045-PA"/>
    <property type="gene ID" value="MDOA014045"/>
</dbReference>
<evidence type="ECO:0000256" key="11">
    <source>
        <dbReference type="ARBA" id="ARBA00023136"/>
    </source>
</evidence>
<accession>A0A1I8NDE4</accession>
<dbReference type="GO" id="GO:0048250">
    <property type="term" value="P:iron import into the mitochondrion"/>
    <property type="evidence" value="ECO:0007669"/>
    <property type="project" value="TreeGrafter"/>
</dbReference>
<dbReference type="Gene3D" id="1.50.40.10">
    <property type="entry name" value="Mitochondrial carrier domain"/>
    <property type="match status" value="2"/>
</dbReference>
<evidence type="ECO:0000256" key="12">
    <source>
        <dbReference type="PROSITE-ProRule" id="PRU00282"/>
    </source>
</evidence>
<dbReference type="GO" id="GO:0015093">
    <property type="term" value="F:ferrous iron transmembrane transporter activity"/>
    <property type="evidence" value="ECO:0007669"/>
    <property type="project" value="TreeGrafter"/>
</dbReference>
<keyword evidence="6" id="KW-0999">Mitochondrion inner membrane</keyword>
<dbReference type="PROSITE" id="PS50920">
    <property type="entry name" value="SOLCAR"/>
    <property type="match status" value="3"/>
</dbReference>
<keyword evidence="7" id="KW-1133">Transmembrane helix</keyword>
<dbReference type="VEuPathDB" id="VectorBase:MDOA014045"/>
<keyword evidence="11 12" id="KW-0472">Membrane</keyword>
<feature type="repeat" description="Solcar" evidence="12">
    <location>
        <begin position="196"/>
        <end position="281"/>
    </location>
</feature>
<evidence type="ECO:0000256" key="8">
    <source>
        <dbReference type="ARBA" id="ARBA00023004"/>
    </source>
</evidence>
<dbReference type="PANTHER" id="PTHR45758:SF20">
    <property type="entry name" value="MITOFERRIN-2"/>
    <property type="match status" value="1"/>
</dbReference>
<dbReference type="FunFam" id="1.50.40.10:FF:000196">
    <property type="entry name" value="mitoferrin"/>
    <property type="match status" value="1"/>
</dbReference>
<keyword evidence="16" id="KW-1185">Reference proteome</keyword>
<dbReference type="OrthoDB" id="43906at2759"/>
<gene>
    <name evidence="15" type="primary">101899920</name>
    <name evidence="17" type="synonym">LOC101899920</name>
</gene>
<keyword evidence="10" id="KW-0496">Mitochondrion</keyword>
<feature type="repeat" description="Solcar" evidence="12">
    <location>
        <begin position="12"/>
        <end position="98"/>
    </location>
</feature>
<dbReference type="SUPFAM" id="SSF103506">
    <property type="entry name" value="Mitochondrial carrier"/>
    <property type="match status" value="1"/>
</dbReference>
<sequence length="386" mass="42340">MNPDDYESLPTTSVAINMTAGAIAGVLEHIVMYPMDSVKTRMQSLSPATSKLNITATFQNMVRKEGIFRPIRGVTAVVAGAGPAHALYFGSYEMSKELMTKITTHNHINYMASGVIATLIHDAVSNPAEVIKQRMQMYNSPYKSVVACMRGVYQNEGLKAFYRSYSTQLVMNIPNQTIHFTTYEFFQNRLNHERKYNPPVHVVAGGAAGACAAAVTTPLDVVKTLLNTQETGLVRGMMEAIKQIYTMAGPLGFFKGLTARVLYSMPATAICWSTYEFFKFYLCGLDRDQYKSTITGKNVLQPRKTSSTDTTEAELLHNAYVLPVSEATEETKSPKEAAPQTTPPPLPAGPIKTVCELSTSVAAPTLNLTTRHTDVKSPFDRGFSST</sequence>
<dbReference type="AlphaFoldDB" id="A0A1I8NDE4"/>
<dbReference type="GO" id="GO:0005743">
    <property type="term" value="C:mitochondrial inner membrane"/>
    <property type="evidence" value="ECO:0007669"/>
    <property type="project" value="UniProtKB-SubCell"/>
</dbReference>
<proteinExistence type="inferred from homology"/>
<evidence type="ECO:0000256" key="5">
    <source>
        <dbReference type="ARBA" id="ARBA00022692"/>
    </source>
</evidence>
<dbReference type="InterPro" id="IPR023395">
    <property type="entry name" value="MCP_dom_sf"/>
</dbReference>
<evidence type="ECO:0000256" key="13">
    <source>
        <dbReference type="RuleBase" id="RU000488"/>
    </source>
</evidence>
<dbReference type="STRING" id="7370.A0A1I8NDE4"/>
<evidence type="ECO:0000313" key="17">
    <source>
        <dbReference type="RefSeq" id="XP_005184276.1"/>
    </source>
</evidence>
<keyword evidence="5 12" id="KW-0812">Transmembrane</keyword>
<feature type="repeat" description="Solcar" evidence="12">
    <location>
        <begin position="105"/>
        <end position="189"/>
    </location>
</feature>
<comment type="subcellular location">
    <subcellularLocation>
        <location evidence="1">Mitochondrion inner membrane</location>
        <topology evidence="1">Multi-pass membrane protein</topology>
    </subcellularLocation>
</comment>
<keyword evidence="3 13" id="KW-0813">Transport</keyword>
<reference evidence="15" key="1">
    <citation type="submission" date="2020-05" db="UniProtKB">
        <authorList>
            <consortium name="EnsemblMetazoa"/>
        </authorList>
    </citation>
    <scope>IDENTIFICATION</scope>
    <source>
        <strain evidence="15">Aabys</strain>
    </source>
</reference>
<organism evidence="15">
    <name type="scientific">Musca domestica</name>
    <name type="common">House fly</name>
    <dbReference type="NCBI Taxonomy" id="7370"/>
    <lineage>
        <taxon>Eukaryota</taxon>
        <taxon>Metazoa</taxon>
        <taxon>Ecdysozoa</taxon>
        <taxon>Arthropoda</taxon>
        <taxon>Hexapoda</taxon>
        <taxon>Insecta</taxon>
        <taxon>Pterygota</taxon>
        <taxon>Neoptera</taxon>
        <taxon>Endopterygota</taxon>
        <taxon>Diptera</taxon>
        <taxon>Brachycera</taxon>
        <taxon>Muscomorpha</taxon>
        <taxon>Muscoidea</taxon>
        <taxon>Muscidae</taxon>
        <taxon>Musca</taxon>
    </lineage>
</organism>
<keyword evidence="4" id="KW-0410">Iron transport</keyword>
<dbReference type="InterPro" id="IPR018108">
    <property type="entry name" value="MCP_transmembrane"/>
</dbReference>
<evidence type="ECO:0000256" key="10">
    <source>
        <dbReference type="ARBA" id="ARBA00023128"/>
    </source>
</evidence>
<dbReference type="KEGG" id="mde:101899920"/>
<keyword evidence="9" id="KW-0406">Ion transport</keyword>
<evidence type="ECO:0000256" key="7">
    <source>
        <dbReference type="ARBA" id="ARBA00022989"/>
    </source>
</evidence>
<evidence type="ECO:0000256" key="6">
    <source>
        <dbReference type="ARBA" id="ARBA00022792"/>
    </source>
</evidence>
<feature type="region of interest" description="Disordered" evidence="14">
    <location>
        <begin position="326"/>
        <end position="352"/>
    </location>
</feature>
<comment type="similarity">
    <text evidence="2 13">Belongs to the mitochondrial carrier (TC 2.A.29) family.</text>
</comment>
<keyword evidence="8" id="KW-0408">Iron</keyword>
<dbReference type="eggNOG" id="KOG0760">
    <property type="taxonomic scope" value="Eukaryota"/>
</dbReference>
<evidence type="ECO:0000256" key="1">
    <source>
        <dbReference type="ARBA" id="ARBA00004448"/>
    </source>
</evidence>
<name>A0A1I8NDE4_MUSDO</name>
<reference evidence="17" key="2">
    <citation type="submission" date="2025-04" db="UniProtKB">
        <authorList>
            <consortium name="RefSeq"/>
        </authorList>
    </citation>
    <scope>IDENTIFICATION</scope>
</reference>
<dbReference type="VEuPathDB" id="VectorBase:MDOMA2_005517"/>
<dbReference type="PANTHER" id="PTHR45758">
    <property type="entry name" value="MITOFERRIN-1-RELATED"/>
    <property type="match status" value="1"/>
</dbReference>
<evidence type="ECO:0000256" key="9">
    <source>
        <dbReference type="ARBA" id="ARBA00023065"/>
    </source>
</evidence>
<dbReference type="Pfam" id="PF00153">
    <property type="entry name" value="Mito_carr"/>
    <property type="match status" value="3"/>
</dbReference>
<evidence type="ECO:0000313" key="16">
    <source>
        <dbReference type="Proteomes" id="UP001652621"/>
    </source>
</evidence>
<evidence type="ECO:0000313" key="15">
    <source>
        <dbReference type="EnsemblMetazoa" id="MDOA014045-PA"/>
    </source>
</evidence>
<evidence type="ECO:0000256" key="4">
    <source>
        <dbReference type="ARBA" id="ARBA00022496"/>
    </source>
</evidence>
<dbReference type="RefSeq" id="XP_005184276.1">
    <property type="nucleotide sequence ID" value="XM_005184219.3"/>
</dbReference>